<dbReference type="AlphaFoldDB" id="A0A917PQR6"/>
<dbReference type="Proteomes" id="UP000636956">
    <property type="component" value="Unassembled WGS sequence"/>
</dbReference>
<dbReference type="InterPro" id="IPR029044">
    <property type="entry name" value="Nucleotide-diphossugar_trans"/>
</dbReference>
<reference evidence="1" key="1">
    <citation type="journal article" date="2014" name="Int. J. Syst. Evol. Microbiol.">
        <title>Complete genome sequence of Corynebacterium casei LMG S-19264T (=DSM 44701T), isolated from a smear-ripened cheese.</title>
        <authorList>
            <consortium name="US DOE Joint Genome Institute (JGI-PGF)"/>
            <person name="Walter F."/>
            <person name="Albersmeier A."/>
            <person name="Kalinowski J."/>
            <person name="Ruckert C."/>
        </authorList>
    </citation>
    <scope>NUCLEOTIDE SEQUENCE</scope>
    <source>
        <strain evidence="1">CGMCC 1.8984</strain>
    </source>
</reference>
<dbReference type="RefSeq" id="WP_188744032.1">
    <property type="nucleotide sequence ID" value="NZ_BAABFW010000005.1"/>
</dbReference>
<evidence type="ECO:0000313" key="2">
    <source>
        <dbReference type="Proteomes" id="UP000636956"/>
    </source>
</evidence>
<gene>
    <name evidence="1" type="ORF">GCM10011372_27860</name>
</gene>
<comment type="caution">
    <text evidence="1">The sequence shown here is derived from an EMBL/GenBank/DDBJ whole genome shotgun (WGS) entry which is preliminary data.</text>
</comment>
<proteinExistence type="predicted"/>
<keyword evidence="2" id="KW-1185">Reference proteome</keyword>
<dbReference type="EMBL" id="BMMD01000017">
    <property type="protein sequence ID" value="GGJ87768.1"/>
    <property type="molecule type" value="Genomic_DNA"/>
</dbReference>
<evidence type="ECO:0008006" key="3">
    <source>
        <dbReference type="Google" id="ProtNLM"/>
    </source>
</evidence>
<protein>
    <recommendedName>
        <fullName evidence="3">Capsular polysaccharide synthesis protein</fullName>
    </recommendedName>
</protein>
<sequence>MSERATVEPLDRLMRQARRAKEFYAPTIDPAASARARIEAGDFVRDHHAELRADAAGRIVDPSTPGLADEPLPVWTYWEGPERDAPPLVRACLAQLRRVHPDARILDAAAARELVPLPRLVEGRLADRPAHRSDLIRVSLLERHGGIWVDATAYVPAPVTDPVAEKLRAGALYLRWGGQQISNWFIAARRGNPLIALQRAALTAWWTERDELPDYFLYHRLHEALVAEDDDARRVAKRMPRLSTIPSHLLQLAMLRPYDAELVRLILGAAMVQKLSYKYDTDAVPPESILARLLSHGLHDAAGDAAKV</sequence>
<dbReference type="Gene3D" id="3.90.550.20">
    <property type="match status" value="1"/>
</dbReference>
<reference evidence="1" key="2">
    <citation type="submission" date="2020-09" db="EMBL/GenBank/DDBJ databases">
        <authorList>
            <person name="Sun Q."/>
            <person name="Zhou Y."/>
        </authorList>
    </citation>
    <scope>NUCLEOTIDE SEQUENCE</scope>
    <source>
        <strain evidence="1">CGMCC 1.8984</strain>
    </source>
</reference>
<organism evidence="1 2">
    <name type="scientific">Agromyces bauzanensis</name>
    <dbReference type="NCBI Taxonomy" id="1308924"/>
    <lineage>
        <taxon>Bacteria</taxon>
        <taxon>Bacillati</taxon>
        <taxon>Actinomycetota</taxon>
        <taxon>Actinomycetes</taxon>
        <taxon>Micrococcales</taxon>
        <taxon>Microbacteriaceae</taxon>
        <taxon>Agromyces</taxon>
    </lineage>
</organism>
<dbReference type="Pfam" id="PF05704">
    <property type="entry name" value="Caps_synth"/>
    <property type="match status" value="1"/>
</dbReference>
<dbReference type="GO" id="GO:0016757">
    <property type="term" value="F:glycosyltransferase activity"/>
    <property type="evidence" value="ECO:0007669"/>
    <property type="project" value="InterPro"/>
</dbReference>
<dbReference type="InterPro" id="IPR008441">
    <property type="entry name" value="AfumC-like_glycosyl_Trfase"/>
</dbReference>
<evidence type="ECO:0000313" key="1">
    <source>
        <dbReference type="EMBL" id="GGJ87768.1"/>
    </source>
</evidence>
<dbReference type="SUPFAM" id="SSF53448">
    <property type="entry name" value="Nucleotide-diphospho-sugar transferases"/>
    <property type="match status" value="1"/>
</dbReference>
<accession>A0A917PQR6</accession>
<name>A0A917PQR6_9MICO</name>